<keyword evidence="4 7" id="KW-0067">ATP-binding</keyword>
<dbReference type="PROSITE" id="PS50893">
    <property type="entry name" value="ABC_TRANSPORTER_2"/>
    <property type="match status" value="1"/>
</dbReference>
<evidence type="ECO:0000313" key="8">
    <source>
        <dbReference type="Proteomes" id="UP000662111"/>
    </source>
</evidence>
<evidence type="ECO:0000259" key="6">
    <source>
        <dbReference type="PROSITE" id="PS50893"/>
    </source>
</evidence>
<evidence type="ECO:0000313" key="7">
    <source>
        <dbReference type="EMBL" id="GGK78551.1"/>
    </source>
</evidence>
<dbReference type="SMART" id="SM00382">
    <property type="entry name" value="AAA"/>
    <property type="match status" value="1"/>
</dbReference>
<keyword evidence="2" id="KW-0813">Transport</keyword>
<dbReference type="PANTHER" id="PTHR43776">
    <property type="entry name" value="TRANSPORT ATP-BINDING PROTEIN"/>
    <property type="match status" value="1"/>
</dbReference>
<comment type="caution">
    <text evidence="7">The sequence shown here is derived from an EMBL/GenBank/DDBJ whole genome shotgun (WGS) entry which is preliminary data.</text>
</comment>
<dbReference type="InterPro" id="IPR017871">
    <property type="entry name" value="ABC_transporter-like_CS"/>
</dbReference>
<proteinExistence type="inferred from homology"/>
<protein>
    <submittedName>
        <fullName evidence="7">ABC transporter ATP-binding protein</fullName>
    </submittedName>
</protein>
<dbReference type="Pfam" id="PF08352">
    <property type="entry name" value="oligo_HPY"/>
    <property type="match status" value="1"/>
</dbReference>
<evidence type="ECO:0000256" key="4">
    <source>
        <dbReference type="ARBA" id="ARBA00022840"/>
    </source>
</evidence>
<name>A0ABQ2FAT1_9MICO</name>
<evidence type="ECO:0000256" key="3">
    <source>
        <dbReference type="ARBA" id="ARBA00022741"/>
    </source>
</evidence>
<keyword evidence="8" id="KW-1185">Reference proteome</keyword>
<dbReference type="InterPro" id="IPR003439">
    <property type="entry name" value="ABC_transporter-like_ATP-bd"/>
</dbReference>
<feature type="region of interest" description="Disordered" evidence="5">
    <location>
        <begin position="1"/>
        <end position="44"/>
    </location>
</feature>
<keyword evidence="3" id="KW-0547">Nucleotide-binding</keyword>
<gene>
    <name evidence="7" type="ORF">GCM10011509_28890</name>
</gene>
<dbReference type="Pfam" id="PF00005">
    <property type="entry name" value="ABC_tran"/>
    <property type="match status" value="1"/>
</dbReference>
<evidence type="ECO:0000256" key="5">
    <source>
        <dbReference type="SAM" id="MobiDB-lite"/>
    </source>
</evidence>
<organism evidence="7 8">
    <name type="scientific">Ornithinimicrobium pekingense</name>
    <dbReference type="NCBI Taxonomy" id="384677"/>
    <lineage>
        <taxon>Bacteria</taxon>
        <taxon>Bacillati</taxon>
        <taxon>Actinomycetota</taxon>
        <taxon>Actinomycetes</taxon>
        <taxon>Micrococcales</taxon>
        <taxon>Ornithinimicrobiaceae</taxon>
        <taxon>Ornithinimicrobium</taxon>
    </lineage>
</organism>
<reference evidence="8" key="1">
    <citation type="journal article" date="2019" name="Int. J. Syst. Evol. Microbiol.">
        <title>The Global Catalogue of Microorganisms (GCM) 10K type strain sequencing project: providing services to taxonomists for standard genome sequencing and annotation.</title>
        <authorList>
            <consortium name="The Broad Institute Genomics Platform"/>
            <consortium name="The Broad Institute Genome Sequencing Center for Infectious Disease"/>
            <person name="Wu L."/>
            <person name="Ma J."/>
        </authorList>
    </citation>
    <scope>NUCLEOTIDE SEQUENCE [LARGE SCALE GENOMIC DNA]</scope>
    <source>
        <strain evidence="8">CGMCC 1.5362</strain>
    </source>
</reference>
<dbReference type="Gene3D" id="3.40.50.300">
    <property type="entry name" value="P-loop containing nucleotide triphosphate hydrolases"/>
    <property type="match status" value="1"/>
</dbReference>
<feature type="domain" description="ABC transporter" evidence="6">
    <location>
        <begin position="45"/>
        <end position="293"/>
    </location>
</feature>
<dbReference type="PANTHER" id="PTHR43776:SF7">
    <property type="entry name" value="D,D-DIPEPTIDE TRANSPORT ATP-BINDING PROTEIN DDPF-RELATED"/>
    <property type="match status" value="1"/>
</dbReference>
<dbReference type="EMBL" id="BMLB01000006">
    <property type="protein sequence ID" value="GGK78551.1"/>
    <property type="molecule type" value="Genomic_DNA"/>
</dbReference>
<dbReference type="CDD" id="cd03257">
    <property type="entry name" value="ABC_NikE_OppD_transporters"/>
    <property type="match status" value="1"/>
</dbReference>
<dbReference type="PROSITE" id="PS00211">
    <property type="entry name" value="ABC_TRANSPORTER_1"/>
    <property type="match status" value="1"/>
</dbReference>
<dbReference type="InterPro" id="IPR050319">
    <property type="entry name" value="ABC_transp_ATP-bind"/>
</dbReference>
<evidence type="ECO:0000256" key="1">
    <source>
        <dbReference type="ARBA" id="ARBA00005417"/>
    </source>
</evidence>
<dbReference type="GO" id="GO:0005524">
    <property type="term" value="F:ATP binding"/>
    <property type="evidence" value="ECO:0007669"/>
    <property type="project" value="UniProtKB-KW"/>
</dbReference>
<dbReference type="InterPro" id="IPR013563">
    <property type="entry name" value="Oligopep_ABC_C"/>
</dbReference>
<evidence type="ECO:0000256" key="2">
    <source>
        <dbReference type="ARBA" id="ARBA00022448"/>
    </source>
</evidence>
<dbReference type="SUPFAM" id="SSF52540">
    <property type="entry name" value="P-loop containing nucleoside triphosphate hydrolases"/>
    <property type="match status" value="1"/>
</dbReference>
<dbReference type="InterPro" id="IPR027417">
    <property type="entry name" value="P-loop_NTPase"/>
</dbReference>
<accession>A0ABQ2FAT1</accession>
<dbReference type="Proteomes" id="UP000662111">
    <property type="component" value="Unassembled WGS sequence"/>
</dbReference>
<sequence length="326" mass="35019">MTAETGSGAEPRRGSTGAEPPGVRTGSGAEPRRGSTGAEPPGVAIELREVCRDFRRRRTSLTQPAPVVRAVKDVTATIGRGERFGIVGESGSGKSTLLRLLCGLDQPTSGELLVEGRPIHDQPARRLGWLRQRLQLVFQDPMSSLDPRMRVRDIVAEPLVAQGRHEGNRERVVELLERVGLSADVADRYPHQFSGGQRQRISVARALAPGPDILVADEPVSALDVSVRAQVLNLIDEVVEAFGLTLVFVSHDLSVVRHVCDRVAVMQRGELVEVAPTEQLFAAPEHPYTRSLLAAVPDLHQALAGRTAQDLAAGVARRGPEPGGTA</sequence>
<comment type="similarity">
    <text evidence="1">Belongs to the ABC transporter superfamily.</text>
</comment>
<dbReference type="InterPro" id="IPR003593">
    <property type="entry name" value="AAA+_ATPase"/>
</dbReference>